<organism evidence="1 2">
    <name type="scientific">Aegilops tauschii subsp. strangulata</name>
    <name type="common">Goatgrass</name>
    <dbReference type="NCBI Taxonomy" id="200361"/>
    <lineage>
        <taxon>Eukaryota</taxon>
        <taxon>Viridiplantae</taxon>
        <taxon>Streptophyta</taxon>
        <taxon>Embryophyta</taxon>
        <taxon>Tracheophyta</taxon>
        <taxon>Spermatophyta</taxon>
        <taxon>Magnoliopsida</taxon>
        <taxon>Liliopsida</taxon>
        <taxon>Poales</taxon>
        <taxon>Poaceae</taxon>
        <taxon>BOP clade</taxon>
        <taxon>Pooideae</taxon>
        <taxon>Triticodae</taxon>
        <taxon>Triticeae</taxon>
        <taxon>Triticinae</taxon>
        <taxon>Aegilops</taxon>
    </lineage>
</organism>
<dbReference type="AlphaFoldDB" id="A0A453QYP1"/>
<dbReference type="Gene3D" id="3.40.50.720">
    <property type="entry name" value="NAD(P)-binding Rossmann-like Domain"/>
    <property type="match status" value="1"/>
</dbReference>
<evidence type="ECO:0000313" key="1">
    <source>
        <dbReference type="EnsemblPlants" id="AET7Gv20377200.4"/>
    </source>
</evidence>
<reference evidence="1" key="5">
    <citation type="journal article" date="2021" name="G3 (Bethesda)">
        <title>Aegilops tauschii genome assembly Aet v5.0 features greater sequence contiguity and improved annotation.</title>
        <authorList>
            <person name="Wang L."/>
            <person name="Zhu T."/>
            <person name="Rodriguez J.C."/>
            <person name="Deal K.R."/>
            <person name="Dubcovsky J."/>
            <person name="McGuire P.E."/>
            <person name="Lux T."/>
            <person name="Spannagl M."/>
            <person name="Mayer K.F.X."/>
            <person name="Baldrich P."/>
            <person name="Meyers B.C."/>
            <person name="Huo N."/>
            <person name="Gu Y.Q."/>
            <person name="Zhou H."/>
            <person name="Devos K.M."/>
            <person name="Bennetzen J.L."/>
            <person name="Unver T."/>
            <person name="Budak H."/>
            <person name="Gulick P.J."/>
            <person name="Galiba G."/>
            <person name="Kalapos B."/>
            <person name="Nelson D.R."/>
            <person name="Li P."/>
            <person name="You F.M."/>
            <person name="Luo M.C."/>
            <person name="Dvorak J."/>
        </authorList>
    </citation>
    <scope>NUCLEOTIDE SEQUENCE [LARGE SCALE GENOMIC DNA]</scope>
    <source>
        <strain evidence="1">cv. AL8/78</strain>
    </source>
</reference>
<dbReference type="Gramene" id="AET7Gv20377200.4">
    <property type="protein sequence ID" value="AET7Gv20377200.4"/>
    <property type="gene ID" value="AET7Gv20377200"/>
</dbReference>
<reference evidence="2" key="2">
    <citation type="journal article" date="2017" name="Nat. Plants">
        <title>The Aegilops tauschii genome reveals multiple impacts of transposons.</title>
        <authorList>
            <person name="Zhao G."/>
            <person name="Zou C."/>
            <person name="Li K."/>
            <person name="Wang K."/>
            <person name="Li T."/>
            <person name="Gao L."/>
            <person name="Zhang X."/>
            <person name="Wang H."/>
            <person name="Yang Z."/>
            <person name="Liu X."/>
            <person name="Jiang W."/>
            <person name="Mao L."/>
            <person name="Kong X."/>
            <person name="Jiao Y."/>
            <person name="Jia J."/>
        </authorList>
    </citation>
    <scope>NUCLEOTIDE SEQUENCE [LARGE SCALE GENOMIC DNA]</scope>
    <source>
        <strain evidence="2">cv. AL8/78</strain>
    </source>
</reference>
<keyword evidence="2" id="KW-1185">Reference proteome</keyword>
<dbReference type="Proteomes" id="UP000015105">
    <property type="component" value="Chromosome 7D"/>
</dbReference>
<reference evidence="1" key="4">
    <citation type="submission" date="2019-03" db="UniProtKB">
        <authorList>
            <consortium name="EnsemblPlants"/>
        </authorList>
    </citation>
    <scope>IDENTIFICATION</scope>
</reference>
<name>A0A453QYP1_AEGTS</name>
<evidence type="ECO:0000313" key="2">
    <source>
        <dbReference type="Proteomes" id="UP000015105"/>
    </source>
</evidence>
<proteinExistence type="predicted"/>
<reference evidence="2" key="1">
    <citation type="journal article" date="2014" name="Science">
        <title>Ancient hybridizations among the ancestral genomes of bread wheat.</title>
        <authorList>
            <consortium name="International Wheat Genome Sequencing Consortium,"/>
            <person name="Marcussen T."/>
            <person name="Sandve S.R."/>
            <person name="Heier L."/>
            <person name="Spannagl M."/>
            <person name="Pfeifer M."/>
            <person name="Jakobsen K.S."/>
            <person name="Wulff B.B."/>
            <person name="Steuernagel B."/>
            <person name="Mayer K.F."/>
            <person name="Olsen O.A."/>
        </authorList>
    </citation>
    <scope>NUCLEOTIDE SEQUENCE [LARGE SCALE GENOMIC DNA]</scope>
    <source>
        <strain evidence="2">cv. AL8/78</strain>
    </source>
</reference>
<protein>
    <submittedName>
        <fullName evidence="1">Uncharacterized protein</fullName>
    </submittedName>
</protein>
<sequence length="63" mass="7114">RRCSDEVNPRKQPYKMSNQRLRELGLEFTPVAQCLYDTVVSFQEKGVLPAPPAPAQPATKEIN</sequence>
<accession>A0A453QYP1</accession>
<reference evidence="1" key="3">
    <citation type="journal article" date="2017" name="Nature">
        <title>Genome sequence of the progenitor of the wheat D genome Aegilops tauschii.</title>
        <authorList>
            <person name="Luo M.C."/>
            <person name="Gu Y.Q."/>
            <person name="Puiu D."/>
            <person name="Wang H."/>
            <person name="Twardziok S.O."/>
            <person name="Deal K.R."/>
            <person name="Huo N."/>
            <person name="Zhu T."/>
            <person name="Wang L."/>
            <person name="Wang Y."/>
            <person name="McGuire P.E."/>
            <person name="Liu S."/>
            <person name="Long H."/>
            <person name="Ramasamy R.K."/>
            <person name="Rodriguez J.C."/>
            <person name="Van S.L."/>
            <person name="Yuan L."/>
            <person name="Wang Z."/>
            <person name="Xia Z."/>
            <person name="Xiao L."/>
            <person name="Anderson O.D."/>
            <person name="Ouyang S."/>
            <person name="Liang Y."/>
            <person name="Zimin A.V."/>
            <person name="Pertea G."/>
            <person name="Qi P."/>
            <person name="Bennetzen J.L."/>
            <person name="Dai X."/>
            <person name="Dawson M.W."/>
            <person name="Muller H.G."/>
            <person name="Kugler K."/>
            <person name="Rivarola-Duarte L."/>
            <person name="Spannagl M."/>
            <person name="Mayer K.F.X."/>
            <person name="Lu F.H."/>
            <person name="Bevan M.W."/>
            <person name="Leroy P."/>
            <person name="Li P."/>
            <person name="You F.M."/>
            <person name="Sun Q."/>
            <person name="Liu Z."/>
            <person name="Lyons E."/>
            <person name="Wicker T."/>
            <person name="Salzberg S.L."/>
            <person name="Devos K.M."/>
            <person name="Dvorak J."/>
        </authorList>
    </citation>
    <scope>NUCLEOTIDE SEQUENCE [LARGE SCALE GENOMIC DNA]</scope>
    <source>
        <strain evidence="1">cv. AL8/78</strain>
    </source>
</reference>
<dbReference type="EnsemblPlants" id="AET7Gv20377200.4">
    <property type="protein sequence ID" value="AET7Gv20377200.4"/>
    <property type="gene ID" value="AET7Gv20377200"/>
</dbReference>